<proteinExistence type="predicted"/>
<dbReference type="SUPFAM" id="SSF48403">
    <property type="entry name" value="Ankyrin repeat"/>
    <property type="match status" value="1"/>
</dbReference>
<dbReference type="PANTHER" id="PTHR10039">
    <property type="entry name" value="AMELOGENIN"/>
    <property type="match status" value="1"/>
</dbReference>
<accession>A0A0C3BLY0</accession>
<feature type="repeat" description="ANK" evidence="2">
    <location>
        <begin position="521"/>
        <end position="550"/>
    </location>
</feature>
<organism evidence="5 6">
    <name type="scientific">Piloderma croceum (strain F 1598)</name>
    <dbReference type="NCBI Taxonomy" id="765440"/>
    <lineage>
        <taxon>Eukaryota</taxon>
        <taxon>Fungi</taxon>
        <taxon>Dikarya</taxon>
        <taxon>Basidiomycota</taxon>
        <taxon>Agaricomycotina</taxon>
        <taxon>Agaricomycetes</taxon>
        <taxon>Agaricomycetidae</taxon>
        <taxon>Atheliales</taxon>
        <taxon>Atheliaceae</taxon>
        <taxon>Piloderma</taxon>
    </lineage>
</organism>
<dbReference type="Proteomes" id="UP000054166">
    <property type="component" value="Unassembled WGS sequence"/>
</dbReference>
<dbReference type="Pfam" id="PF22939">
    <property type="entry name" value="WHD_GPIID"/>
    <property type="match status" value="1"/>
</dbReference>
<evidence type="ECO:0000259" key="4">
    <source>
        <dbReference type="Pfam" id="PF24883"/>
    </source>
</evidence>
<feature type="repeat" description="ANK" evidence="2">
    <location>
        <begin position="455"/>
        <end position="484"/>
    </location>
</feature>
<dbReference type="AlphaFoldDB" id="A0A0C3BLY0"/>
<dbReference type="InterPro" id="IPR054471">
    <property type="entry name" value="GPIID_WHD"/>
</dbReference>
<dbReference type="SUPFAM" id="SSF52540">
    <property type="entry name" value="P-loop containing nucleoside triphosphate hydrolases"/>
    <property type="match status" value="1"/>
</dbReference>
<reference evidence="6" key="2">
    <citation type="submission" date="2015-01" db="EMBL/GenBank/DDBJ databases">
        <title>Evolutionary Origins and Diversification of the Mycorrhizal Mutualists.</title>
        <authorList>
            <consortium name="DOE Joint Genome Institute"/>
            <consortium name="Mycorrhizal Genomics Consortium"/>
            <person name="Kohler A."/>
            <person name="Kuo A."/>
            <person name="Nagy L.G."/>
            <person name="Floudas D."/>
            <person name="Copeland A."/>
            <person name="Barry K.W."/>
            <person name="Cichocki N."/>
            <person name="Veneault-Fourrey C."/>
            <person name="LaButti K."/>
            <person name="Lindquist E.A."/>
            <person name="Lipzen A."/>
            <person name="Lundell T."/>
            <person name="Morin E."/>
            <person name="Murat C."/>
            <person name="Riley R."/>
            <person name="Ohm R."/>
            <person name="Sun H."/>
            <person name="Tunlid A."/>
            <person name="Henrissat B."/>
            <person name="Grigoriev I.V."/>
            <person name="Hibbett D.S."/>
            <person name="Martin F."/>
        </authorList>
    </citation>
    <scope>NUCLEOTIDE SEQUENCE [LARGE SCALE GENOMIC DNA]</scope>
    <source>
        <strain evidence="6">F 1598</strain>
    </source>
</reference>
<keyword evidence="6" id="KW-1185">Reference proteome</keyword>
<evidence type="ECO:0000313" key="6">
    <source>
        <dbReference type="Proteomes" id="UP000054166"/>
    </source>
</evidence>
<dbReference type="InParanoid" id="A0A0C3BLY0"/>
<dbReference type="Pfam" id="PF24883">
    <property type="entry name" value="NPHP3_N"/>
    <property type="match status" value="1"/>
</dbReference>
<keyword evidence="2" id="KW-0040">ANK repeat</keyword>
<dbReference type="PANTHER" id="PTHR10039:SF16">
    <property type="entry name" value="GPI INOSITOL-DEACYLASE"/>
    <property type="match status" value="1"/>
</dbReference>
<feature type="domain" description="GPI inositol-deacylase winged helix" evidence="3">
    <location>
        <begin position="281"/>
        <end position="359"/>
    </location>
</feature>
<dbReference type="Gene3D" id="3.40.50.300">
    <property type="entry name" value="P-loop containing nucleotide triphosphate hydrolases"/>
    <property type="match status" value="1"/>
</dbReference>
<dbReference type="InterPro" id="IPR036770">
    <property type="entry name" value="Ankyrin_rpt-contain_sf"/>
</dbReference>
<dbReference type="HOGENOM" id="CLU_000288_34_23_1"/>
<feature type="domain" description="Nephrocystin 3-like N-terminal" evidence="4">
    <location>
        <begin position="13"/>
        <end position="171"/>
    </location>
</feature>
<dbReference type="PROSITE" id="PS50088">
    <property type="entry name" value="ANK_REPEAT"/>
    <property type="match status" value="3"/>
</dbReference>
<dbReference type="EMBL" id="KN833017">
    <property type="protein sequence ID" value="KIM78327.1"/>
    <property type="molecule type" value="Genomic_DNA"/>
</dbReference>
<protein>
    <submittedName>
        <fullName evidence="5">Uncharacterized protein</fullName>
    </submittedName>
</protein>
<reference evidence="5 6" key="1">
    <citation type="submission" date="2014-04" db="EMBL/GenBank/DDBJ databases">
        <authorList>
            <consortium name="DOE Joint Genome Institute"/>
            <person name="Kuo A."/>
            <person name="Tarkka M."/>
            <person name="Buscot F."/>
            <person name="Kohler A."/>
            <person name="Nagy L.G."/>
            <person name="Floudas D."/>
            <person name="Copeland A."/>
            <person name="Barry K.W."/>
            <person name="Cichocki N."/>
            <person name="Veneault-Fourrey C."/>
            <person name="LaButti K."/>
            <person name="Lindquist E.A."/>
            <person name="Lipzen A."/>
            <person name="Lundell T."/>
            <person name="Morin E."/>
            <person name="Murat C."/>
            <person name="Sun H."/>
            <person name="Tunlid A."/>
            <person name="Henrissat B."/>
            <person name="Grigoriev I.V."/>
            <person name="Hibbett D.S."/>
            <person name="Martin F."/>
            <person name="Nordberg H.P."/>
            <person name="Cantor M.N."/>
            <person name="Hua S.X."/>
        </authorList>
    </citation>
    <scope>NUCLEOTIDE SEQUENCE [LARGE SCALE GENOMIC DNA]</scope>
    <source>
        <strain evidence="5 6">F 1598</strain>
    </source>
</reference>
<keyword evidence="1" id="KW-0677">Repeat</keyword>
<dbReference type="Gene3D" id="1.25.40.20">
    <property type="entry name" value="Ankyrin repeat-containing domain"/>
    <property type="match status" value="2"/>
</dbReference>
<feature type="repeat" description="ANK" evidence="2">
    <location>
        <begin position="554"/>
        <end position="583"/>
    </location>
</feature>
<evidence type="ECO:0000256" key="2">
    <source>
        <dbReference type="PROSITE-ProRule" id="PRU00023"/>
    </source>
</evidence>
<evidence type="ECO:0000256" key="1">
    <source>
        <dbReference type="ARBA" id="ARBA00022737"/>
    </source>
</evidence>
<dbReference type="InterPro" id="IPR002110">
    <property type="entry name" value="Ankyrin_rpt"/>
</dbReference>
<dbReference type="OrthoDB" id="7464126at2759"/>
<evidence type="ECO:0000313" key="5">
    <source>
        <dbReference type="EMBL" id="KIM78327.1"/>
    </source>
</evidence>
<dbReference type="SMART" id="SM00248">
    <property type="entry name" value="ANK"/>
    <property type="match status" value="5"/>
</dbReference>
<dbReference type="InterPro" id="IPR056884">
    <property type="entry name" value="NPHP3-like_N"/>
</dbReference>
<sequence length="637" mass="72015">MHNAVFEKRQDKTGIWFIKEERYVEWKIGSKSFLWLYGSAGCGKTFLSSTIIDDVWLTCQTNPKSAMAYFYFTDKQQPEFLVRSMIIQFSARYKNTPAALVKLHEQCQSDRRQPSTKDLMATLHLILEGFDHVYIVLDALDECAERAKLLDLIEEIITWKLERLHVLATGRRERVFLERLEPRASDSFDIQELIREDIRIYVQEKLRSQFINKKWLSKVQDAVENRLIENADGMFQWVALQLDALENCRNRDEIVEMLKSLPETLDATYDRILSKINKSDAKYAAQVLQFVAFAARPVTIEEVADVIAMNGDTRRRDQGLEDIMEILDICGSLVTFSSSRVLTLAHFTVKEYLISERIRCSTASQYRCDGELANTFIAEICLVYLLQSHKHNLGDRFPLTFYAAEFWMVHAKNGNFASLQGIIVDMLQPKSTGFLMWIKLHNPEDRFCSGHPTCTPLYYVALTGFSEAVQLLLKHKANVNVQGGFYGNALQAASLGGHEAVVQLLLKHKADVNVQGGFYGNALQAASWGGHEAIVQLLLEHKADVNVQGDFCGNALQVASLGGHEAIVQLLLEYKADVNVQGGFCGNALQAASWGGHEAIVQLLLDTKLMSMCRGVNMAMPCKLLHQEVMKLLFSCC</sequence>
<evidence type="ECO:0000259" key="3">
    <source>
        <dbReference type="Pfam" id="PF22939"/>
    </source>
</evidence>
<dbReference type="STRING" id="765440.A0A0C3BLY0"/>
<dbReference type="Pfam" id="PF12796">
    <property type="entry name" value="Ank_2"/>
    <property type="match status" value="1"/>
</dbReference>
<name>A0A0C3BLY0_PILCF</name>
<gene>
    <name evidence="5" type="ORF">PILCRDRAFT_595577</name>
</gene>
<dbReference type="InterPro" id="IPR027417">
    <property type="entry name" value="P-loop_NTPase"/>
</dbReference>
<dbReference type="Pfam" id="PF13637">
    <property type="entry name" value="Ank_4"/>
    <property type="match status" value="1"/>
</dbReference>